<dbReference type="InterPro" id="IPR010327">
    <property type="entry name" value="FldB/FldC_alpha/beta"/>
</dbReference>
<keyword evidence="4" id="KW-0411">Iron-sulfur</keyword>
<protein>
    <submittedName>
        <fullName evidence="5">2-hydroxyglutaryl-CoA dehydratase</fullName>
    </submittedName>
</protein>
<accession>A0AAU9EPN3</accession>
<reference evidence="6" key="1">
    <citation type="journal article" date="2023" name="Arch. Microbiol.">
        <title>Desulfoferula mesophilus gen. nov. sp. nov., a mesophilic sulfate-reducing bacterium isolated from a brackish lake sediment.</title>
        <authorList>
            <person name="Watanabe T."/>
            <person name="Yabe T."/>
            <person name="Tsuji J.M."/>
            <person name="Fukui M."/>
        </authorList>
    </citation>
    <scope>NUCLEOTIDE SEQUENCE [LARGE SCALE GENOMIC DNA]</scope>
    <source>
        <strain evidence="6">12FAK</strain>
    </source>
</reference>
<dbReference type="PANTHER" id="PTHR30548:SF4">
    <property type="entry name" value="SUBUNIT OF OXYGEN-SENSITIVE 2-HYDROXYISOCAPROYL-COA DEHYDRATASE"/>
    <property type="match status" value="1"/>
</dbReference>
<dbReference type="AlphaFoldDB" id="A0AAU9EPN3"/>
<evidence type="ECO:0000256" key="2">
    <source>
        <dbReference type="ARBA" id="ARBA00022723"/>
    </source>
</evidence>
<evidence type="ECO:0000313" key="6">
    <source>
        <dbReference type="Proteomes" id="UP001366166"/>
    </source>
</evidence>
<gene>
    <name evidence="5" type="ORF">FAK_09060</name>
</gene>
<evidence type="ECO:0000256" key="1">
    <source>
        <dbReference type="ARBA" id="ARBA00005806"/>
    </source>
</evidence>
<keyword evidence="3" id="KW-0408">Iron</keyword>
<dbReference type="Proteomes" id="UP001366166">
    <property type="component" value="Chromosome"/>
</dbReference>
<organism evidence="5 6">
    <name type="scientific">Desulfoferula mesophila</name>
    <dbReference type="NCBI Taxonomy" id="3058419"/>
    <lineage>
        <taxon>Bacteria</taxon>
        <taxon>Pseudomonadati</taxon>
        <taxon>Thermodesulfobacteriota</taxon>
        <taxon>Desulfarculia</taxon>
        <taxon>Desulfarculales</taxon>
        <taxon>Desulfarculaceae</taxon>
        <taxon>Desulfoferula</taxon>
    </lineage>
</organism>
<proteinExistence type="inferred from homology"/>
<dbReference type="KEGG" id="dmp:FAK_09060"/>
<evidence type="ECO:0000313" key="5">
    <source>
        <dbReference type="EMBL" id="BEQ13840.1"/>
    </source>
</evidence>
<dbReference type="RefSeq" id="WP_338605584.1">
    <property type="nucleotide sequence ID" value="NZ_AP028679.1"/>
</dbReference>
<dbReference type="GO" id="GO:0051536">
    <property type="term" value="F:iron-sulfur cluster binding"/>
    <property type="evidence" value="ECO:0007669"/>
    <property type="project" value="UniProtKB-KW"/>
</dbReference>
<dbReference type="Gene3D" id="3.40.50.11890">
    <property type="match status" value="1"/>
</dbReference>
<keyword evidence="2" id="KW-0479">Metal-binding</keyword>
<name>A0AAU9EPN3_9BACT</name>
<dbReference type="Gene3D" id="3.40.50.11900">
    <property type="match status" value="1"/>
</dbReference>
<evidence type="ECO:0000256" key="3">
    <source>
        <dbReference type="ARBA" id="ARBA00023004"/>
    </source>
</evidence>
<dbReference type="GO" id="GO:0046872">
    <property type="term" value="F:metal ion binding"/>
    <property type="evidence" value="ECO:0007669"/>
    <property type="project" value="UniProtKB-KW"/>
</dbReference>
<dbReference type="EMBL" id="AP028679">
    <property type="protein sequence ID" value="BEQ13840.1"/>
    <property type="molecule type" value="Genomic_DNA"/>
</dbReference>
<dbReference type="Pfam" id="PF06050">
    <property type="entry name" value="HGD-D"/>
    <property type="match status" value="1"/>
</dbReference>
<evidence type="ECO:0000256" key="4">
    <source>
        <dbReference type="ARBA" id="ARBA00023014"/>
    </source>
</evidence>
<keyword evidence="6" id="KW-1185">Reference proteome</keyword>
<sequence>MSLSAKARMQFMKDLGFPAMLALAKKTRGKRRPRQANPDFGPPLKCAGRLKEIMTRHYYLSRFAPGARPVAWVTSGAPVELLRAFDFYTMYPENHGALCGAQKMGPELCEAAEQEGYSPDLCSYARVDLGHFFSGKTPAGKLPKPDLLFCSNNICQTVVYWYKVLAHRLNIPLVLFDTPFNYGEINDTDIAYMKEQLLEMIPVLEKVSGKAFDLERLLKLAELSKSASQLWGQCLETMRARPAPMTIFDAFIHLAPVVSLRGLPVARDYYEILLAELTQRVAQGIGAITNEKKRLMWDNIAVWYKVRDFSELFAARGMNFVAATYTNAWAETIQHLDMSHPWESLAKTYSLVILNNNLEHRLKLMEKMVGEYAVDGLVVHSARSCKPYSLGQYDLKRLLSQRLGIPAVVIEADITDYRFFSEEQALTRLEAFFEALEAA</sequence>
<comment type="similarity">
    <text evidence="1">Belongs to the FldB/FldC dehydratase alpha/beta subunit family.</text>
</comment>
<dbReference type="PANTHER" id="PTHR30548">
    <property type="entry name" value="2-HYDROXYGLUTARYL-COA DEHYDRATASE, D-COMPONENT-RELATED"/>
    <property type="match status" value="1"/>
</dbReference>